<dbReference type="AlphaFoldDB" id="A0A0R3M4V2"/>
<evidence type="ECO:0000313" key="2">
    <source>
        <dbReference type="EMBL" id="KRR15050.1"/>
    </source>
</evidence>
<dbReference type="OrthoDB" id="2373347at2"/>
<dbReference type="SUPFAM" id="SSF57802">
    <property type="entry name" value="Rubredoxin-like"/>
    <property type="match status" value="1"/>
</dbReference>
<dbReference type="InterPro" id="IPR036866">
    <property type="entry name" value="RibonucZ/Hydroxyglut_hydro"/>
</dbReference>
<dbReference type="PANTHER" id="PTHR36839:SF1">
    <property type="entry name" value="METALLO-BETA-LACTAMASE FAMILY PROTEIN (AFU_ORTHOLOGUE AFUA_5G12770)"/>
    <property type="match status" value="1"/>
</dbReference>
<sequence length="274" mass="30008">MPAFICSTCGTQYPPSEAPPARCPVCEDERQFIPPEGQSWTTLERLRISHHNGFRQYEPGLIGIGTTPKFAIGQRALLVCTPEGNILWDCISLIDDATIAIINGLGGLRAIAISHPHFYTTLVDWSRAFGNVPVYLHADDADWVRQPDDCIKFWKGEIHELMNGITLVRGGGHFPGGAMLHWAAGAGGKGVVCSADMAIANLDRKSFAFMRSIPNFIPLSENAVLAVGAALMPLAFDRVYSHHWERVIHSGAKQVLQDSVDRYVAAIRGAYDRA</sequence>
<name>A0A0R3M4V2_9BRAD</name>
<evidence type="ECO:0000259" key="1">
    <source>
        <dbReference type="SMART" id="SM00849"/>
    </source>
</evidence>
<evidence type="ECO:0000313" key="3">
    <source>
        <dbReference type="Proteomes" id="UP000050863"/>
    </source>
</evidence>
<dbReference type="SMART" id="SM00849">
    <property type="entry name" value="Lactamase_B"/>
    <property type="match status" value="1"/>
</dbReference>
<dbReference type="InterPro" id="IPR001279">
    <property type="entry name" value="Metallo-B-lactamas"/>
</dbReference>
<dbReference type="RefSeq" id="WP_057833631.1">
    <property type="nucleotide sequence ID" value="NZ_LLXZ01000005.1"/>
</dbReference>
<feature type="domain" description="Metallo-beta-lactamase" evidence="1">
    <location>
        <begin position="73"/>
        <end position="243"/>
    </location>
</feature>
<dbReference type="STRING" id="280332.CQ12_40195"/>
<organism evidence="2 3">
    <name type="scientific">Bradyrhizobium jicamae</name>
    <dbReference type="NCBI Taxonomy" id="280332"/>
    <lineage>
        <taxon>Bacteria</taxon>
        <taxon>Pseudomonadati</taxon>
        <taxon>Pseudomonadota</taxon>
        <taxon>Alphaproteobacteria</taxon>
        <taxon>Hyphomicrobiales</taxon>
        <taxon>Nitrobacteraceae</taxon>
        <taxon>Bradyrhizobium</taxon>
    </lineage>
</organism>
<dbReference type="SUPFAM" id="SSF56281">
    <property type="entry name" value="Metallo-hydrolase/oxidoreductase"/>
    <property type="match status" value="1"/>
</dbReference>
<protein>
    <recommendedName>
        <fullName evidence="1">Metallo-beta-lactamase domain-containing protein</fullName>
    </recommendedName>
</protein>
<gene>
    <name evidence="2" type="ORF">CQ12_40195</name>
</gene>
<accession>A0A0R3M4V2</accession>
<keyword evidence="3" id="KW-1185">Reference proteome</keyword>
<reference evidence="2 3" key="1">
    <citation type="submission" date="2014-03" db="EMBL/GenBank/DDBJ databases">
        <title>Bradyrhizobium valentinum sp. nov., isolated from effective nodules of Lupinus mariae-josephae, a lupine endemic of basic-lime soils in Eastern Spain.</title>
        <authorList>
            <person name="Duran D."/>
            <person name="Rey L."/>
            <person name="Navarro A."/>
            <person name="Busquets A."/>
            <person name="Imperial J."/>
            <person name="Ruiz-Argueso T."/>
        </authorList>
    </citation>
    <scope>NUCLEOTIDE SEQUENCE [LARGE SCALE GENOMIC DNA]</scope>
    <source>
        <strain evidence="2 3">PAC68</strain>
    </source>
</reference>
<dbReference type="PANTHER" id="PTHR36839">
    <property type="entry name" value="METALLO-BETA-LACTAMASE FAMILY PROTEIN (AFU_ORTHOLOGUE AFUA_5G12770)"/>
    <property type="match status" value="1"/>
</dbReference>
<dbReference type="Proteomes" id="UP000050863">
    <property type="component" value="Unassembled WGS sequence"/>
</dbReference>
<dbReference type="EMBL" id="LLXZ01000005">
    <property type="protein sequence ID" value="KRR15050.1"/>
    <property type="molecule type" value="Genomic_DNA"/>
</dbReference>
<comment type="caution">
    <text evidence="2">The sequence shown here is derived from an EMBL/GenBank/DDBJ whole genome shotgun (WGS) entry which is preliminary data.</text>
</comment>
<proteinExistence type="predicted"/>
<dbReference type="Gene3D" id="3.60.15.10">
    <property type="entry name" value="Ribonuclease Z/Hydroxyacylglutathione hydrolase-like"/>
    <property type="match status" value="1"/>
</dbReference>